<dbReference type="EMBL" id="RJJT01000013">
    <property type="protein sequence ID" value="RSB75392.1"/>
    <property type="molecule type" value="Genomic_DNA"/>
</dbReference>
<feature type="domain" description="Nucleotidyl transferase" evidence="1">
    <location>
        <begin position="2"/>
        <end position="205"/>
    </location>
</feature>
<sequence>MKVVILAGGLGSRLAEETTVRPKPLVEIGEKPILWHIMNIYAHHGLSDFIICAGYKGYMLKEYFVNLFLHHSDITVDLATNTVEYHKGSKPSWRVTVVDTGMSSMTGGRLRRIRDHLNPDEPFCMTYGDGVADIDISEEIAFHRSHGLKATMCAVTPPGRFGATNIENDVVTAFIEKPKDNGQRINGGFFVLHPSVIDLIEGDDTIWEAGPMQWLTANKQLAAFRHNGFWQPMDTLRERHQLEELWSSGKAPWKIWA</sequence>
<dbReference type="Pfam" id="PF00483">
    <property type="entry name" value="NTP_transferase"/>
    <property type="match status" value="1"/>
</dbReference>
<protein>
    <submittedName>
        <fullName evidence="3">Glucose-1-phosphate cytidylyltransferase</fullName>
        <ecNumber evidence="3">2.7.7.33</ecNumber>
    </submittedName>
</protein>
<evidence type="ECO:0000313" key="2">
    <source>
        <dbReference type="EMBL" id="MBB3136067.1"/>
    </source>
</evidence>
<evidence type="ECO:0000313" key="5">
    <source>
        <dbReference type="Proteomes" id="UP000518315"/>
    </source>
</evidence>
<reference evidence="2 5" key="2">
    <citation type="submission" date="2020-08" db="EMBL/GenBank/DDBJ databases">
        <title>Genomic Encyclopedia of Type Strains, Phase III (KMG-III): the genomes of soil and plant-associated and newly described type strains.</title>
        <authorList>
            <person name="Whitman W."/>
        </authorList>
    </citation>
    <scope>NUCLEOTIDE SEQUENCE [LARGE SCALE GENOMIC DNA]</scope>
    <source>
        <strain evidence="2 5">CECT 4113</strain>
    </source>
</reference>
<dbReference type="EC" id="2.7.7.33" evidence="3"/>
<keyword evidence="5" id="KW-1185">Reference proteome</keyword>
<dbReference type="InterPro" id="IPR005835">
    <property type="entry name" value="NTP_transferase_dom"/>
</dbReference>
<dbReference type="PANTHER" id="PTHR47183">
    <property type="entry name" value="GLUCOSE-1-PHOSPHATE CYTIDYLYLTRANSFERASE-RELATED"/>
    <property type="match status" value="1"/>
</dbReference>
<keyword evidence="3" id="KW-0808">Transferase</keyword>
<comment type="caution">
    <text evidence="3">The sequence shown here is derived from an EMBL/GenBank/DDBJ whole genome shotgun (WGS) entry which is preliminary data.</text>
</comment>
<evidence type="ECO:0000313" key="3">
    <source>
        <dbReference type="EMBL" id="RSB75392.1"/>
    </source>
</evidence>
<gene>
    <name evidence="3" type="primary">rfbF</name>
    <name evidence="3" type="ORF">EFD55_19150</name>
    <name evidence="2" type="ORF">FHS26_003815</name>
</gene>
<dbReference type="PANTHER" id="PTHR47183:SF1">
    <property type="entry name" value="GLUCOSE-1-PHOSPHATE CYTIDYLYLTRANSFERASE"/>
    <property type="match status" value="1"/>
</dbReference>
<dbReference type="AlphaFoldDB" id="A0A427MVZ2"/>
<evidence type="ECO:0000313" key="4">
    <source>
        <dbReference type="Proteomes" id="UP000277279"/>
    </source>
</evidence>
<keyword evidence="3" id="KW-0548">Nucleotidyltransferase</keyword>
<proteinExistence type="predicted"/>
<dbReference type="SUPFAM" id="SSF53448">
    <property type="entry name" value="Nucleotide-diphospho-sugar transferases"/>
    <property type="match status" value="1"/>
</dbReference>
<dbReference type="Gene3D" id="3.90.550.10">
    <property type="entry name" value="Spore Coat Polysaccharide Biosynthesis Protein SpsA, Chain A"/>
    <property type="match status" value="1"/>
</dbReference>
<dbReference type="NCBIfam" id="TIGR02623">
    <property type="entry name" value="G1P_cyt_trans"/>
    <property type="match status" value="1"/>
</dbReference>
<dbReference type="InterPro" id="IPR046981">
    <property type="entry name" value="G1P_cyt_trans"/>
</dbReference>
<dbReference type="GO" id="GO:0009243">
    <property type="term" value="P:O antigen biosynthetic process"/>
    <property type="evidence" value="ECO:0007669"/>
    <property type="project" value="InterPro"/>
</dbReference>
<evidence type="ECO:0000259" key="1">
    <source>
        <dbReference type="Pfam" id="PF00483"/>
    </source>
</evidence>
<dbReference type="GO" id="GO:0047343">
    <property type="term" value="F:glucose-1-phosphate cytidylyltransferase activity"/>
    <property type="evidence" value="ECO:0007669"/>
    <property type="project" value="UniProtKB-EC"/>
</dbReference>
<dbReference type="InterPro" id="IPR013446">
    <property type="entry name" value="G1P_cyt_trans-like"/>
</dbReference>
<dbReference type="InterPro" id="IPR029044">
    <property type="entry name" value="Nucleotide-diphossugar_trans"/>
</dbReference>
<dbReference type="RefSeq" id="WP_125846603.1">
    <property type="nucleotide sequence ID" value="NZ_JACHXH010000013.1"/>
</dbReference>
<reference evidence="3 4" key="1">
    <citation type="submission" date="2018-11" db="EMBL/GenBank/DDBJ databases">
        <authorList>
            <person name="Huo Y."/>
        </authorList>
    </citation>
    <scope>NUCLEOTIDE SEQUENCE [LARGE SCALE GENOMIC DNA]</scope>
    <source>
        <strain evidence="3 4">DSM 30132</strain>
    </source>
</reference>
<organism evidence="3 4">
    <name type="scientific">Rhizobium pisi</name>
    <dbReference type="NCBI Taxonomy" id="574561"/>
    <lineage>
        <taxon>Bacteria</taxon>
        <taxon>Pseudomonadati</taxon>
        <taxon>Pseudomonadota</taxon>
        <taxon>Alphaproteobacteria</taxon>
        <taxon>Hyphomicrobiales</taxon>
        <taxon>Rhizobiaceae</taxon>
        <taxon>Rhizobium/Agrobacterium group</taxon>
        <taxon>Rhizobium</taxon>
    </lineage>
</organism>
<dbReference type="OrthoDB" id="9814110at2"/>
<dbReference type="Proteomes" id="UP000277279">
    <property type="component" value="Unassembled WGS sequence"/>
</dbReference>
<dbReference type="CDD" id="cd02524">
    <property type="entry name" value="G1P_cytidylyltransferase"/>
    <property type="match status" value="1"/>
</dbReference>
<dbReference type="EMBL" id="JACHXH010000013">
    <property type="protein sequence ID" value="MBB3136067.1"/>
    <property type="molecule type" value="Genomic_DNA"/>
</dbReference>
<dbReference type="Proteomes" id="UP000518315">
    <property type="component" value="Unassembled WGS sequence"/>
</dbReference>
<name>A0A427MVZ2_9HYPH</name>
<accession>A0A427MVZ2</accession>